<evidence type="ECO:0000256" key="2">
    <source>
        <dbReference type="SAM" id="Phobius"/>
    </source>
</evidence>
<keyword evidence="2" id="KW-0812">Transmembrane</keyword>
<accession>A0AAD7C103</accession>
<name>A0AAD7C103_9AGAR</name>
<evidence type="ECO:0000256" key="1">
    <source>
        <dbReference type="SAM" id="MobiDB-lite"/>
    </source>
</evidence>
<sequence length="281" mass="30205">MQPTLICTILFAASVLAAPIAQRQVDQTDSLLADLSSHAGAIDPPPPAPANMDIVLPPVTEVLALMAQPAKSPATSTAAMTSATAHTIRLGPGIVLPTATVDHIDIRPSASATDTNNVHPSEHIFSMIVVLAILAVIITIYTFSYCRHQKRMKKMATAGAVASENETEKGRCSVVDITRDFPRSKFSVTSSDYPVSTRFSASTVESECSSDSSESESDDDASNRGLINPAHFFALRAASMAARRRHSRGESAPVFGIPRYNSRREQSRRSQSVSGPRQELW</sequence>
<keyword evidence="2" id="KW-0472">Membrane</keyword>
<feature type="region of interest" description="Disordered" evidence="1">
    <location>
        <begin position="244"/>
        <end position="281"/>
    </location>
</feature>
<comment type="caution">
    <text evidence="4">The sequence shown here is derived from an EMBL/GenBank/DDBJ whole genome shotgun (WGS) entry which is preliminary data.</text>
</comment>
<evidence type="ECO:0000313" key="4">
    <source>
        <dbReference type="EMBL" id="KAJ7634800.1"/>
    </source>
</evidence>
<feature type="transmembrane region" description="Helical" evidence="2">
    <location>
        <begin position="124"/>
        <end position="146"/>
    </location>
</feature>
<keyword evidence="3" id="KW-0732">Signal</keyword>
<reference evidence="4" key="1">
    <citation type="submission" date="2023-03" db="EMBL/GenBank/DDBJ databases">
        <title>Massive genome expansion in bonnet fungi (Mycena s.s.) driven by repeated elements and novel gene families across ecological guilds.</title>
        <authorList>
            <consortium name="Lawrence Berkeley National Laboratory"/>
            <person name="Harder C.B."/>
            <person name="Miyauchi S."/>
            <person name="Viragh M."/>
            <person name="Kuo A."/>
            <person name="Thoen E."/>
            <person name="Andreopoulos B."/>
            <person name="Lu D."/>
            <person name="Skrede I."/>
            <person name="Drula E."/>
            <person name="Henrissat B."/>
            <person name="Morin E."/>
            <person name="Kohler A."/>
            <person name="Barry K."/>
            <person name="LaButti K."/>
            <person name="Morin E."/>
            <person name="Salamov A."/>
            <person name="Lipzen A."/>
            <person name="Mereny Z."/>
            <person name="Hegedus B."/>
            <person name="Baldrian P."/>
            <person name="Stursova M."/>
            <person name="Weitz H."/>
            <person name="Taylor A."/>
            <person name="Grigoriev I.V."/>
            <person name="Nagy L.G."/>
            <person name="Martin F."/>
            <person name="Kauserud H."/>
        </authorList>
    </citation>
    <scope>NUCLEOTIDE SEQUENCE</scope>
    <source>
        <strain evidence="4">9284</strain>
    </source>
</reference>
<organism evidence="4 5">
    <name type="scientific">Roridomyces roridus</name>
    <dbReference type="NCBI Taxonomy" id="1738132"/>
    <lineage>
        <taxon>Eukaryota</taxon>
        <taxon>Fungi</taxon>
        <taxon>Dikarya</taxon>
        <taxon>Basidiomycota</taxon>
        <taxon>Agaricomycotina</taxon>
        <taxon>Agaricomycetes</taxon>
        <taxon>Agaricomycetidae</taxon>
        <taxon>Agaricales</taxon>
        <taxon>Marasmiineae</taxon>
        <taxon>Mycenaceae</taxon>
        <taxon>Roridomyces</taxon>
    </lineage>
</organism>
<protein>
    <submittedName>
        <fullName evidence="4">Uncharacterized protein</fullName>
    </submittedName>
</protein>
<keyword evidence="5" id="KW-1185">Reference proteome</keyword>
<feature type="region of interest" description="Disordered" evidence="1">
    <location>
        <begin position="204"/>
        <end position="224"/>
    </location>
</feature>
<keyword evidence="2" id="KW-1133">Transmembrane helix</keyword>
<dbReference type="Proteomes" id="UP001221142">
    <property type="component" value="Unassembled WGS sequence"/>
</dbReference>
<gene>
    <name evidence="4" type="ORF">FB45DRAFT_909887</name>
</gene>
<feature type="signal peptide" evidence="3">
    <location>
        <begin position="1"/>
        <end position="17"/>
    </location>
</feature>
<dbReference type="EMBL" id="JARKIF010000007">
    <property type="protein sequence ID" value="KAJ7634800.1"/>
    <property type="molecule type" value="Genomic_DNA"/>
</dbReference>
<evidence type="ECO:0000256" key="3">
    <source>
        <dbReference type="SAM" id="SignalP"/>
    </source>
</evidence>
<dbReference type="AlphaFoldDB" id="A0AAD7C103"/>
<feature type="chain" id="PRO_5042063749" evidence="3">
    <location>
        <begin position="18"/>
        <end position="281"/>
    </location>
</feature>
<proteinExistence type="predicted"/>
<evidence type="ECO:0000313" key="5">
    <source>
        <dbReference type="Proteomes" id="UP001221142"/>
    </source>
</evidence>